<dbReference type="InterPro" id="IPR011006">
    <property type="entry name" value="CheY-like_superfamily"/>
</dbReference>
<evidence type="ECO:0000256" key="1">
    <source>
        <dbReference type="ARBA" id="ARBA00018672"/>
    </source>
</evidence>
<dbReference type="PRINTS" id="PR00032">
    <property type="entry name" value="HTHARAC"/>
</dbReference>
<dbReference type="SMART" id="SM00342">
    <property type="entry name" value="HTH_ARAC"/>
    <property type="match status" value="1"/>
</dbReference>
<name>A0ABR7DDH7_9CLOT</name>
<dbReference type="PANTHER" id="PTHR43280:SF34">
    <property type="entry name" value="ARAC-FAMILY TRANSCRIPTIONAL REGULATOR"/>
    <property type="match status" value="1"/>
</dbReference>
<evidence type="ECO:0000256" key="4">
    <source>
        <dbReference type="ARBA" id="ARBA00023163"/>
    </source>
</evidence>
<dbReference type="Pfam" id="PF12833">
    <property type="entry name" value="HTH_18"/>
    <property type="match status" value="1"/>
</dbReference>
<dbReference type="PANTHER" id="PTHR43280">
    <property type="entry name" value="ARAC-FAMILY TRANSCRIPTIONAL REGULATOR"/>
    <property type="match status" value="1"/>
</dbReference>
<comment type="function">
    <text evidence="5">May play the central regulatory role in sporulation. It may be an element of the effector pathway responsible for the activation of sporulation genes in response to nutritional stress. Spo0A may act in concert with spo0H (a sigma factor) to control the expression of some genes that are critical to the sporulation process.</text>
</comment>
<dbReference type="Gene3D" id="1.10.10.60">
    <property type="entry name" value="Homeodomain-like"/>
    <property type="match status" value="2"/>
</dbReference>
<sequence length="459" mass="53836">MENIIECSSELEAYNGIKRSNVDLLIIGITNSNKDGIILAKKIKKLRLKTNIIAISERDNTSDIIELLRCGVREYFSSEFEDYELITTIKSLEEEYKEEENEIGDKVPLLYEQLKYLLLQDDIDINIANNLNSVLSKHIINISYKIICTNYEMKSKINNNCLLFQNIKGHNIIMIKADKAQNFIDKNLSALDIGVSKEYTDIKFLIDALSEGIQGREEKFFMQLSKKDFATENISIEENELEKFIQLIGTSRLDSNYNYLKRLVMAVKRCEISPRSFLELSKEIYNKIHNTYSGIIIDEHIKIEELENPFAYTNIDIYCETIYKLILRINNNLINNYDYYRNRIKIEKAVQYINKNYKKNINMTFISNYVSMNYTIFSLDFKEYTGKNFVNYLKEVRLKEAKRLLNETDMKINEISEAVGYDNDKHFMKTFKSLYSVTPSEYRKNVKAGKFNKNTLVNF</sequence>
<comment type="caution">
    <text evidence="9">The sequence shown here is derived from an EMBL/GenBank/DDBJ whole genome shotgun (WGS) entry which is preliminary data.</text>
</comment>
<keyword evidence="10" id="KW-1185">Reference proteome</keyword>
<evidence type="ECO:0000259" key="8">
    <source>
        <dbReference type="PROSITE" id="PS50110"/>
    </source>
</evidence>
<accession>A0ABR7DDH7</accession>
<organism evidence="9 10">
    <name type="scientific">Clostridium hominis</name>
    <dbReference type="NCBI Taxonomy" id="2763036"/>
    <lineage>
        <taxon>Bacteria</taxon>
        <taxon>Bacillati</taxon>
        <taxon>Bacillota</taxon>
        <taxon>Clostridia</taxon>
        <taxon>Eubacteriales</taxon>
        <taxon>Clostridiaceae</taxon>
        <taxon>Clostridium</taxon>
    </lineage>
</organism>
<dbReference type="InterPro" id="IPR018062">
    <property type="entry name" value="HTH_AraC-typ_CS"/>
</dbReference>
<dbReference type="SUPFAM" id="SSF52172">
    <property type="entry name" value="CheY-like"/>
    <property type="match status" value="1"/>
</dbReference>
<proteinExistence type="predicted"/>
<keyword evidence="4" id="KW-0804">Transcription</keyword>
<evidence type="ECO:0000256" key="2">
    <source>
        <dbReference type="ARBA" id="ARBA00023015"/>
    </source>
</evidence>
<evidence type="ECO:0000256" key="6">
    <source>
        <dbReference type="PROSITE-ProRule" id="PRU00169"/>
    </source>
</evidence>
<evidence type="ECO:0000256" key="5">
    <source>
        <dbReference type="ARBA" id="ARBA00024867"/>
    </source>
</evidence>
<dbReference type="InterPro" id="IPR020449">
    <property type="entry name" value="Tscrpt_reg_AraC-type_HTH"/>
</dbReference>
<dbReference type="PROSITE" id="PS01124">
    <property type="entry name" value="HTH_ARAC_FAMILY_2"/>
    <property type="match status" value="1"/>
</dbReference>
<dbReference type="Proteomes" id="UP000596929">
    <property type="component" value="Unassembled WGS sequence"/>
</dbReference>
<comment type="caution">
    <text evidence="6">Lacks conserved residue(s) required for the propagation of feature annotation.</text>
</comment>
<dbReference type="InterPro" id="IPR018060">
    <property type="entry name" value="HTH_AraC"/>
</dbReference>
<evidence type="ECO:0000256" key="3">
    <source>
        <dbReference type="ARBA" id="ARBA00023125"/>
    </source>
</evidence>
<dbReference type="CDD" id="cd00156">
    <property type="entry name" value="REC"/>
    <property type="match status" value="1"/>
</dbReference>
<dbReference type="PROSITE" id="PS50110">
    <property type="entry name" value="RESPONSE_REGULATORY"/>
    <property type="match status" value="1"/>
</dbReference>
<dbReference type="SUPFAM" id="SSF46689">
    <property type="entry name" value="Homeodomain-like"/>
    <property type="match status" value="2"/>
</dbReference>
<reference evidence="9 10" key="1">
    <citation type="submission" date="2020-08" db="EMBL/GenBank/DDBJ databases">
        <title>Genome public.</title>
        <authorList>
            <person name="Liu C."/>
            <person name="Sun Q."/>
        </authorList>
    </citation>
    <scope>NUCLEOTIDE SEQUENCE [LARGE SCALE GENOMIC DNA]</scope>
    <source>
        <strain evidence="9 10">NSJ-6</strain>
    </source>
</reference>
<feature type="domain" description="Response regulatory" evidence="8">
    <location>
        <begin position="1"/>
        <end position="93"/>
    </location>
</feature>
<keyword evidence="3" id="KW-0238">DNA-binding</keyword>
<evidence type="ECO:0000313" key="9">
    <source>
        <dbReference type="EMBL" id="MBC5629470.1"/>
    </source>
</evidence>
<dbReference type="InterPro" id="IPR001789">
    <property type="entry name" value="Sig_transdc_resp-reg_receiver"/>
</dbReference>
<gene>
    <name evidence="9" type="ORF">H8S20_11270</name>
</gene>
<dbReference type="PROSITE" id="PS00041">
    <property type="entry name" value="HTH_ARAC_FAMILY_1"/>
    <property type="match status" value="1"/>
</dbReference>
<dbReference type="Gene3D" id="3.40.50.2300">
    <property type="match status" value="1"/>
</dbReference>
<dbReference type="Pfam" id="PF00072">
    <property type="entry name" value="Response_reg"/>
    <property type="match status" value="1"/>
</dbReference>
<keyword evidence="2" id="KW-0805">Transcription regulation</keyword>
<dbReference type="EMBL" id="JACOOO010000023">
    <property type="protein sequence ID" value="MBC5629470.1"/>
    <property type="molecule type" value="Genomic_DNA"/>
</dbReference>
<feature type="domain" description="HTH araC/xylS-type" evidence="7">
    <location>
        <begin position="347"/>
        <end position="445"/>
    </location>
</feature>
<dbReference type="InterPro" id="IPR009057">
    <property type="entry name" value="Homeodomain-like_sf"/>
</dbReference>
<evidence type="ECO:0000259" key="7">
    <source>
        <dbReference type="PROSITE" id="PS01124"/>
    </source>
</evidence>
<evidence type="ECO:0000313" key="10">
    <source>
        <dbReference type="Proteomes" id="UP000596929"/>
    </source>
</evidence>
<protein>
    <recommendedName>
        <fullName evidence="1">Stage 0 sporulation protein A homolog</fullName>
    </recommendedName>
</protein>